<accession>A0ABD7YRT7</accession>
<dbReference type="PANTHER" id="PTHR10159:SF519">
    <property type="entry name" value="DUAL SPECIFICITY PROTEIN PHOSPHATASE MPK3"/>
    <property type="match status" value="1"/>
</dbReference>
<keyword evidence="1" id="KW-0378">Hydrolase</keyword>
<gene>
    <name evidence="3" type="ORF">PYE67_16400</name>
</gene>
<protein>
    <submittedName>
        <fullName evidence="3">Dual specificity protein phosphatase</fullName>
    </submittedName>
</protein>
<reference evidence="3 4" key="1">
    <citation type="submission" date="2022-02" db="EMBL/GenBank/DDBJ databases">
        <title>Emergence and expansion in Europe of a Vibrio aestuarianus clonal complex pathogenic for oysters.</title>
        <authorList>
            <person name="Mesnil A."/>
            <person name="Travers M.-A."/>
        </authorList>
    </citation>
    <scope>NUCLEOTIDE SEQUENCE [LARGE SCALE GENOMIC DNA]</scope>
    <source>
        <strain evidence="3 4">U17</strain>
    </source>
</reference>
<name>A0ABD7YRT7_9VIBR</name>
<feature type="domain" description="Tyrosine specific protein phosphatases" evidence="2">
    <location>
        <begin position="107"/>
        <end position="168"/>
    </location>
</feature>
<dbReference type="InterPro" id="IPR029021">
    <property type="entry name" value="Prot-tyrosine_phosphatase-like"/>
</dbReference>
<dbReference type="PROSITE" id="PS50056">
    <property type="entry name" value="TYR_PHOSPHATASE_2"/>
    <property type="match status" value="1"/>
</dbReference>
<dbReference type="InterPro" id="IPR000387">
    <property type="entry name" value="Tyr_Pase_dom"/>
</dbReference>
<dbReference type="Gene3D" id="3.90.190.10">
    <property type="entry name" value="Protein tyrosine phosphatase superfamily"/>
    <property type="match status" value="1"/>
</dbReference>
<evidence type="ECO:0000256" key="1">
    <source>
        <dbReference type="ARBA" id="ARBA00022912"/>
    </source>
</evidence>
<dbReference type="PANTHER" id="PTHR10159">
    <property type="entry name" value="DUAL SPECIFICITY PROTEIN PHOSPHATASE"/>
    <property type="match status" value="1"/>
</dbReference>
<dbReference type="SUPFAM" id="SSF52799">
    <property type="entry name" value="(Phosphotyrosine protein) phosphatases II"/>
    <property type="match status" value="1"/>
</dbReference>
<dbReference type="Proteomes" id="UP001241226">
    <property type="component" value="Chromosome 2"/>
</dbReference>
<evidence type="ECO:0000313" key="4">
    <source>
        <dbReference type="Proteomes" id="UP001241226"/>
    </source>
</evidence>
<evidence type="ECO:0000259" key="2">
    <source>
        <dbReference type="PROSITE" id="PS50056"/>
    </source>
</evidence>
<dbReference type="CDD" id="cd14498">
    <property type="entry name" value="DSP"/>
    <property type="match status" value="1"/>
</dbReference>
<dbReference type="EMBL" id="CP118712">
    <property type="protein sequence ID" value="WGK87681.1"/>
    <property type="molecule type" value="Genomic_DNA"/>
</dbReference>
<dbReference type="RefSeq" id="WP_261927057.1">
    <property type="nucleotide sequence ID" value="NZ_CALYLG010000242.1"/>
</dbReference>
<sequence length="211" mass="24085">MPKNVPHYPRPPISLIESDIPNWGVDIYIGGSTGAADVQLLREHNITTVLNCAVNLDIDYVDQQDEQQTNIHRNFGWGPIRYYKIGLIDGPGNPESMVLAGYHLMRSSLIQDLPDKPSYKVRQKGNILVHCRGGRSRSVTIVALFLHLEWPEKFPTLYSAIAHIRDKRQLHPDEWFETPKPMLVELAHRAVKMETLLRQAGFNKDTLNQDL</sequence>
<proteinExistence type="predicted"/>
<organism evidence="3 4">
    <name type="scientific">Vibrio aestuarianus</name>
    <dbReference type="NCBI Taxonomy" id="28171"/>
    <lineage>
        <taxon>Bacteria</taxon>
        <taxon>Pseudomonadati</taxon>
        <taxon>Pseudomonadota</taxon>
        <taxon>Gammaproteobacteria</taxon>
        <taxon>Vibrionales</taxon>
        <taxon>Vibrionaceae</taxon>
        <taxon>Vibrio</taxon>
    </lineage>
</organism>
<dbReference type="AlphaFoldDB" id="A0ABD7YRT7"/>
<keyword evidence="1" id="KW-0904">Protein phosphatase</keyword>
<dbReference type="GO" id="GO:0004721">
    <property type="term" value="F:phosphoprotein phosphatase activity"/>
    <property type="evidence" value="ECO:0007669"/>
    <property type="project" value="UniProtKB-KW"/>
</dbReference>
<evidence type="ECO:0000313" key="3">
    <source>
        <dbReference type="EMBL" id="WGK87681.1"/>
    </source>
</evidence>